<protein>
    <submittedName>
        <fullName evidence="1">Tyr recombinase domain-containing protein</fullName>
    </submittedName>
</protein>
<sequence length="265" mass="28526">MSWGSPRGGHGVALVEAPGNYEEIGCTAVTSSSRESDGAGQEFNRLGTMATLNEGEPLCLTAINFPEQDAESMQEQATAGECHDLGNSSIAAIFKRAVEVLRKDGHLHSRRSNTELDHGPHCPPFPLRIRTEGWGSRLGFPHLPKFDALVSGTMAALNHLAEFEGSLEAAPDEGEGRGVAADTVAGLQDADPKLKGQPQLTWRLLKTWNANEVPNRAPPLTEAALEAMVGWSFFHGHFEFGVSLLVGFYGMLRTGELTTLRDAAH</sequence>
<name>A0ABP0QKA6_9DINO</name>
<proteinExistence type="predicted"/>
<gene>
    <name evidence="1" type="ORF">SCF082_LOCUS41857</name>
</gene>
<accession>A0ABP0QKA6</accession>
<dbReference type="Proteomes" id="UP001642464">
    <property type="component" value="Unassembled WGS sequence"/>
</dbReference>
<evidence type="ECO:0000313" key="1">
    <source>
        <dbReference type="EMBL" id="CAK9088633.1"/>
    </source>
</evidence>
<evidence type="ECO:0000313" key="2">
    <source>
        <dbReference type="Proteomes" id="UP001642464"/>
    </source>
</evidence>
<keyword evidence="2" id="KW-1185">Reference proteome</keyword>
<feature type="non-terminal residue" evidence="1">
    <location>
        <position position="265"/>
    </location>
</feature>
<organism evidence="1 2">
    <name type="scientific">Durusdinium trenchii</name>
    <dbReference type="NCBI Taxonomy" id="1381693"/>
    <lineage>
        <taxon>Eukaryota</taxon>
        <taxon>Sar</taxon>
        <taxon>Alveolata</taxon>
        <taxon>Dinophyceae</taxon>
        <taxon>Suessiales</taxon>
        <taxon>Symbiodiniaceae</taxon>
        <taxon>Durusdinium</taxon>
    </lineage>
</organism>
<reference evidence="1 2" key="1">
    <citation type="submission" date="2024-02" db="EMBL/GenBank/DDBJ databases">
        <authorList>
            <person name="Chen Y."/>
            <person name="Shah S."/>
            <person name="Dougan E. K."/>
            <person name="Thang M."/>
            <person name="Chan C."/>
        </authorList>
    </citation>
    <scope>NUCLEOTIDE SEQUENCE [LARGE SCALE GENOMIC DNA]</scope>
</reference>
<dbReference type="EMBL" id="CAXAMM010039734">
    <property type="protein sequence ID" value="CAK9088633.1"/>
    <property type="molecule type" value="Genomic_DNA"/>
</dbReference>
<comment type="caution">
    <text evidence="1">The sequence shown here is derived from an EMBL/GenBank/DDBJ whole genome shotgun (WGS) entry which is preliminary data.</text>
</comment>